<dbReference type="RefSeq" id="WP_163045640.1">
    <property type="nucleotide sequence ID" value="NZ_JAAAMJ010000020.1"/>
</dbReference>
<dbReference type="Proteomes" id="UP000476332">
    <property type="component" value="Unassembled WGS sequence"/>
</dbReference>
<feature type="compositionally biased region" description="Low complexity" evidence="1">
    <location>
        <begin position="53"/>
        <end position="64"/>
    </location>
</feature>
<evidence type="ECO:0000313" key="2">
    <source>
        <dbReference type="EMBL" id="NDV88790.1"/>
    </source>
</evidence>
<protein>
    <recommendedName>
        <fullName evidence="4">Terminase small subunit</fullName>
    </recommendedName>
</protein>
<evidence type="ECO:0008006" key="4">
    <source>
        <dbReference type="Google" id="ProtNLM"/>
    </source>
</evidence>
<organism evidence="2 3">
    <name type="scientific">Aurantimonas aggregata</name>
    <dbReference type="NCBI Taxonomy" id="2047720"/>
    <lineage>
        <taxon>Bacteria</taxon>
        <taxon>Pseudomonadati</taxon>
        <taxon>Pseudomonadota</taxon>
        <taxon>Alphaproteobacteria</taxon>
        <taxon>Hyphomicrobiales</taxon>
        <taxon>Aurantimonadaceae</taxon>
        <taxon>Aurantimonas</taxon>
    </lineage>
</organism>
<gene>
    <name evidence="2" type="ORF">GTW51_19015</name>
</gene>
<dbReference type="EMBL" id="JAAAMJ010000020">
    <property type="protein sequence ID" value="NDV88790.1"/>
    <property type="molecule type" value="Genomic_DNA"/>
</dbReference>
<feature type="region of interest" description="Disordered" evidence="1">
    <location>
        <begin position="53"/>
        <end position="72"/>
    </location>
</feature>
<sequence>MAEGISIREFARRDGCDDSIVRRKLKSGHLVAFTDGSLDPALVGTDWRTRTRAGAGTAGKNAAAARKEQKATEPAREFSLDGRSVFSKAEAERIKENSLALMRRLELDKAIAAVVEIDDVVMAVVGEYSLVRNKLLNISSKIAPRAAALRSAEEIKALIDGEIATALEELTLDGHGSVGSDELRRDMQRRLAKAS</sequence>
<name>A0A6L9MMP5_9HYPH</name>
<evidence type="ECO:0000313" key="3">
    <source>
        <dbReference type="Proteomes" id="UP000476332"/>
    </source>
</evidence>
<accession>A0A6L9MMP5</accession>
<evidence type="ECO:0000256" key="1">
    <source>
        <dbReference type="SAM" id="MobiDB-lite"/>
    </source>
</evidence>
<proteinExistence type="predicted"/>
<reference evidence="2 3" key="1">
    <citation type="submission" date="2020-01" db="EMBL/GenBank/DDBJ databases">
        <title>Genomes of bacteria type strains.</title>
        <authorList>
            <person name="Chen J."/>
            <person name="Zhu S."/>
            <person name="Chen J."/>
        </authorList>
    </citation>
    <scope>NUCLEOTIDE SEQUENCE [LARGE SCALE GENOMIC DNA]</scope>
    <source>
        <strain evidence="2 3">KCTC 52919</strain>
    </source>
</reference>
<keyword evidence="3" id="KW-1185">Reference proteome</keyword>
<comment type="caution">
    <text evidence="2">The sequence shown here is derived from an EMBL/GenBank/DDBJ whole genome shotgun (WGS) entry which is preliminary data.</text>
</comment>
<dbReference type="AlphaFoldDB" id="A0A6L9MMP5"/>